<dbReference type="PANTHER" id="PTHR43772:SF2">
    <property type="entry name" value="PUTATIVE (AFU_ORTHOLOGUE AFUA_2G04480)-RELATED"/>
    <property type="match status" value="1"/>
</dbReference>
<dbReference type="Pfam" id="PF04616">
    <property type="entry name" value="Glyco_hydro_43"/>
    <property type="match status" value="1"/>
</dbReference>
<dbReference type="InterPro" id="IPR023296">
    <property type="entry name" value="Glyco_hydro_beta-prop_sf"/>
</dbReference>
<dbReference type="CDD" id="cd08990">
    <property type="entry name" value="GH43_AXH_like"/>
    <property type="match status" value="1"/>
</dbReference>
<keyword evidence="12" id="KW-1185">Reference proteome</keyword>
<dbReference type="InterPro" id="IPR052176">
    <property type="entry name" value="Glycosyl_Hydrlase_43_Enz"/>
</dbReference>
<dbReference type="SUPFAM" id="SSF49785">
    <property type="entry name" value="Galactose-binding domain-like"/>
    <property type="match status" value="2"/>
</dbReference>
<feature type="domain" description="CBM6" evidence="10">
    <location>
        <begin position="472"/>
        <end position="594"/>
    </location>
</feature>
<dbReference type="KEGG" id="acht:bsdcttw_20110"/>
<organism evidence="11 12">
    <name type="scientific">Anaerocolumna chitinilytica</name>
    <dbReference type="NCBI Taxonomy" id="1727145"/>
    <lineage>
        <taxon>Bacteria</taxon>
        <taxon>Bacillati</taxon>
        <taxon>Bacillota</taxon>
        <taxon>Clostridia</taxon>
        <taxon>Lachnospirales</taxon>
        <taxon>Lachnospiraceae</taxon>
        <taxon>Anaerocolumna</taxon>
    </lineage>
</organism>
<accession>A0A7I8DKT2</accession>
<evidence type="ECO:0000256" key="3">
    <source>
        <dbReference type="ARBA" id="ARBA00022729"/>
    </source>
</evidence>
<keyword evidence="2" id="KW-0624">Polysaccharide degradation</keyword>
<evidence type="ECO:0000259" key="10">
    <source>
        <dbReference type="PROSITE" id="PS51175"/>
    </source>
</evidence>
<evidence type="ECO:0000256" key="5">
    <source>
        <dbReference type="ARBA" id="ARBA00023277"/>
    </source>
</evidence>
<dbReference type="Gene3D" id="2.115.10.20">
    <property type="entry name" value="Glycosyl hydrolase domain, family 43"/>
    <property type="match status" value="1"/>
</dbReference>
<feature type="active site" description="Proton acceptor" evidence="7">
    <location>
        <position position="70"/>
    </location>
</feature>
<gene>
    <name evidence="11" type="ORF">bsdcttw_20110</name>
</gene>
<dbReference type="RefSeq" id="WP_185259260.1">
    <property type="nucleotide sequence ID" value="NZ_AP023368.1"/>
</dbReference>
<keyword evidence="5" id="KW-0119">Carbohydrate metabolism</keyword>
<dbReference type="InterPro" id="IPR006584">
    <property type="entry name" value="Cellulose-bd_IV"/>
</dbReference>
<evidence type="ECO:0000313" key="11">
    <source>
        <dbReference type="EMBL" id="BCJ98970.1"/>
    </source>
</evidence>
<dbReference type="Proteomes" id="UP000515703">
    <property type="component" value="Chromosome"/>
</dbReference>
<feature type="active site" description="Proton donor" evidence="7">
    <location>
        <position position="218"/>
    </location>
</feature>
<dbReference type="InterPro" id="IPR006710">
    <property type="entry name" value="Glyco_hydro_43"/>
</dbReference>
<dbReference type="InterPro" id="IPR005084">
    <property type="entry name" value="CBM6"/>
</dbReference>
<feature type="domain" description="CBM6" evidence="10">
    <location>
        <begin position="339"/>
        <end position="462"/>
    </location>
</feature>
<evidence type="ECO:0000256" key="8">
    <source>
        <dbReference type="PIRSR" id="PIRSR606710-2"/>
    </source>
</evidence>
<sequence length="594" mass="63640">MLKLLSGSIKVLTRSQKLFLIALFTIMLLAAPSAVCFAQNPVITSIYTADPSAHVWADGKIYIYASHDIDPNQGCDLMDKYHVYSSSDMVNWTDEGEILNASQVPWGRAEGGFMWAPDCAYKNGTYYFYFPHPSGTDWGNTWKIGVATSNKPASDFTVQGYIPGLESLIDPCVFQDDDGQTYLYYGGGGVCKGGKLKDNMMEIDGSMQTMTGLTDFHEATWVFKRNGLYYLTYADNHSDSTGDNRLQYATSTNPLGPWTSRGVYMDPTDSYCAHGSVVEYKGQWYQFYFDSSVSHNDWLRTTCVDKLNFNADGTIQKVIATTTGVPSVGPSPTPNPNLIKYEAENAVLGNGATVGTDSLASGGKCIQNLHLTNSYCQFNNINGGTGGRATIDIYYATNDTGAKIGLTLNGVDYSFLNTISTGGWNNYTGHTYLTVPLNPGTANTIKLTGGNGGVNIDYITISSFNEKGVSTAKYEAESGSLANGVVIANDSAASGGKCLQNMHLTNASCRINNIDGGSGGSRTLKISYASNEASTITVIVNGTPAGTLSCTATGGWSTFTGSIQKSITLNSGTNNNIQFVGGNGGINLDYITIQ</sequence>
<dbReference type="SUPFAM" id="SSF75005">
    <property type="entry name" value="Arabinanase/levansucrase/invertase"/>
    <property type="match status" value="1"/>
</dbReference>
<comment type="similarity">
    <text evidence="1 9">Belongs to the glycosyl hydrolase 43 family.</text>
</comment>
<dbReference type="PROSITE" id="PS51175">
    <property type="entry name" value="CBM6"/>
    <property type="match status" value="2"/>
</dbReference>
<dbReference type="AlphaFoldDB" id="A0A7I8DKT2"/>
<dbReference type="EMBL" id="AP023368">
    <property type="protein sequence ID" value="BCJ98970.1"/>
    <property type="molecule type" value="Genomic_DNA"/>
</dbReference>
<keyword evidence="6 9" id="KW-0326">Glycosidase</keyword>
<keyword evidence="4 9" id="KW-0378">Hydrolase</keyword>
<dbReference type="GO" id="GO:0030246">
    <property type="term" value="F:carbohydrate binding"/>
    <property type="evidence" value="ECO:0007669"/>
    <property type="project" value="InterPro"/>
</dbReference>
<evidence type="ECO:0000256" key="1">
    <source>
        <dbReference type="ARBA" id="ARBA00009865"/>
    </source>
</evidence>
<evidence type="ECO:0000256" key="6">
    <source>
        <dbReference type="ARBA" id="ARBA00023295"/>
    </source>
</evidence>
<evidence type="ECO:0000256" key="4">
    <source>
        <dbReference type="ARBA" id="ARBA00022801"/>
    </source>
</evidence>
<dbReference type="PANTHER" id="PTHR43772">
    <property type="entry name" value="ENDO-1,4-BETA-XYLANASE"/>
    <property type="match status" value="1"/>
</dbReference>
<evidence type="ECO:0000256" key="9">
    <source>
        <dbReference type="RuleBase" id="RU361187"/>
    </source>
</evidence>
<dbReference type="GO" id="GO:0004553">
    <property type="term" value="F:hydrolase activity, hydrolyzing O-glycosyl compounds"/>
    <property type="evidence" value="ECO:0007669"/>
    <property type="project" value="InterPro"/>
</dbReference>
<name>A0A7I8DKT2_9FIRM</name>
<dbReference type="Gene3D" id="2.60.120.260">
    <property type="entry name" value="Galactose-binding domain-like"/>
    <property type="match status" value="2"/>
</dbReference>
<proteinExistence type="inferred from homology"/>
<evidence type="ECO:0000313" key="12">
    <source>
        <dbReference type="Proteomes" id="UP000515703"/>
    </source>
</evidence>
<dbReference type="Pfam" id="PF03422">
    <property type="entry name" value="CBM_6"/>
    <property type="match status" value="2"/>
</dbReference>
<evidence type="ECO:0000256" key="2">
    <source>
        <dbReference type="ARBA" id="ARBA00022651"/>
    </source>
</evidence>
<protein>
    <recommendedName>
        <fullName evidence="10">CBM6 domain-containing protein</fullName>
    </recommendedName>
</protein>
<evidence type="ECO:0000256" key="7">
    <source>
        <dbReference type="PIRSR" id="PIRSR606710-1"/>
    </source>
</evidence>
<keyword evidence="3" id="KW-0732">Signal</keyword>
<dbReference type="SMART" id="SM00606">
    <property type="entry name" value="CBD_IV"/>
    <property type="match status" value="2"/>
</dbReference>
<keyword evidence="2" id="KW-0858">Xylan degradation</keyword>
<dbReference type="InterPro" id="IPR008979">
    <property type="entry name" value="Galactose-bd-like_sf"/>
</dbReference>
<reference evidence="11 12" key="2">
    <citation type="submission" date="2020-08" db="EMBL/GenBank/DDBJ databases">
        <authorList>
            <person name="Ueki A."/>
            <person name="Tonouchi A."/>
        </authorList>
    </citation>
    <scope>NUCLEOTIDE SEQUENCE [LARGE SCALE GENOMIC DNA]</scope>
    <source>
        <strain evidence="11 12">CTTW</strain>
    </source>
</reference>
<reference evidence="11 12" key="1">
    <citation type="submission" date="2020-08" db="EMBL/GenBank/DDBJ databases">
        <title>Draft genome sequencing of an Anaerocolumna strain isolated from anoxic soil subjected to BSD treatment.</title>
        <authorList>
            <person name="Uek A."/>
            <person name="Tonouchi A."/>
        </authorList>
    </citation>
    <scope>NUCLEOTIDE SEQUENCE [LARGE SCALE GENOMIC DNA]</scope>
    <source>
        <strain evidence="11 12">CTTW</strain>
    </source>
</reference>
<feature type="site" description="Important for catalytic activity, responsible for pKa modulation of the active site Glu and correct orientation of both the proton donor and substrate" evidence="8">
    <location>
        <position position="170"/>
    </location>
</feature>
<dbReference type="GO" id="GO:0045493">
    <property type="term" value="P:xylan catabolic process"/>
    <property type="evidence" value="ECO:0007669"/>
    <property type="project" value="UniProtKB-KW"/>
</dbReference>